<organism evidence="2 3">
    <name type="scientific">Staphylococcus lloydii</name>
    <dbReference type="NCBI Taxonomy" id="2781774"/>
    <lineage>
        <taxon>Bacteria</taxon>
        <taxon>Bacillati</taxon>
        <taxon>Bacillota</taxon>
        <taxon>Bacilli</taxon>
        <taxon>Bacillales</taxon>
        <taxon>Staphylococcaceae</taxon>
        <taxon>Staphylococcus</taxon>
    </lineage>
</organism>
<reference evidence="2 3" key="1">
    <citation type="submission" date="2020-10" db="EMBL/GenBank/DDBJ databases">
        <title>Closed genome sequences of Staphylococcus lloydii sp. nov. and Staphylococcus durrellii sp. nov. Isolated from Captive Fruit Bats (Pteropus livingstonii).</title>
        <authorList>
            <person name="Fountain K."/>
        </authorList>
    </citation>
    <scope>NUCLEOTIDE SEQUENCE [LARGE SCALE GENOMIC DNA]</scope>
    <source>
        <strain evidence="2 3">23_2_7_LY</strain>
    </source>
</reference>
<feature type="transmembrane region" description="Helical" evidence="1">
    <location>
        <begin position="12"/>
        <end position="43"/>
    </location>
</feature>
<dbReference type="PANTHER" id="PTHR41324:SF1">
    <property type="entry name" value="DUF2232 DOMAIN-CONTAINING PROTEIN"/>
    <property type="match status" value="1"/>
</dbReference>
<feature type="transmembrane region" description="Helical" evidence="1">
    <location>
        <begin position="99"/>
        <end position="121"/>
    </location>
</feature>
<keyword evidence="3" id="KW-1185">Reference proteome</keyword>
<dbReference type="RefSeq" id="WP_048794389.1">
    <property type="nucleotide sequence ID" value="NZ_CP064056.1"/>
</dbReference>
<dbReference type="EMBL" id="CP064056">
    <property type="protein sequence ID" value="QPM75182.1"/>
    <property type="molecule type" value="Genomic_DNA"/>
</dbReference>
<feature type="transmembrane region" description="Helical" evidence="1">
    <location>
        <begin position="269"/>
        <end position="291"/>
    </location>
</feature>
<dbReference type="InterPro" id="IPR018710">
    <property type="entry name" value="DUF2232"/>
</dbReference>
<feature type="transmembrane region" description="Helical" evidence="1">
    <location>
        <begin position="55"/>
        <end position="87"/>
    </location>
</feature>
<evidence type="ECO:0000313" key="3">
    <source>
        <dbReference type="Proteomes" id="UP000594455"/>
    </source>
</evidence>
<proteinExistence type="predicted"/>
<feature type="transmembrane region" description="Helical" evidence="1">
    <location>
        <begin position="210"/>
        <end position="228"/>
    </location>
</feature>
<evidence type="ECO:0000256" key="1">
    <source>
        <dbReference type="SAM" id="Phobius"/>
    </source>
</evidence>
<accession>A0A7T1F9D8</accession>
<dbReference type="Proteomes" id="UP000594455">
    <property type="component" value="Chromosome"/>
</dbReference>
<name>A0A7T1F9D8_9STAP</name>
<dbReference type="Pfam" id="PF09991">
    <property type="entry name" value="DUF2232"/>
    <property type="match status" value="1"/>
</dbReference>
<sequence length="303" mass="33766">MFSKIEPKATILSIISLIIVALVLHILPPLGFVLCLFATIPGIVLWHKSKESFGLAAVITVILTTLLGNIFVLSAMVLILIVSFLVGQLLKERTSKERILYVTTTFISIISLVAFMILQAFNKIPTVDTLFKPLRTQMLQTIEQSGMQSGYENTIGEGFRQFAVQLPSFVIITIFLLILINLIITFPILRKFKVATPVFKPLFAWQMNKVLLILYVITLLCVMFASKAGTFQSIVLNFEIVLSLCMYLQGLSLIHFFGKAKGMPTALTVVLMVIGTILTPFTHLVALLGFIDLAFNLKRIIKK</sequence>
<keyword evidence="1" id="KW-0472">Membrane</keyword>
<keyword evidence="1" id="KW-0812">Transmembrane</keyword>
<feature type="transmembrane region" description="Helical" evidence="1">
    <location>
        <begin position="169"/>
        <end position="189"/>
    </location>
</feature>
<dbReference type="PANTHER" id="PTHR41324">
    <property type="entry name" value="MEMBRANE PROTEIN-RELATED"/>
    <property type="match status" value="1"/>
</dbReference>
<feature type="transmembrane region" description="Helical" evidence="1">
    <location>
        <begin position="234"/>
        <end position="257"/>
    </location>
</feature>
<evidence type="ECO:0000313" key="2">
    <source>
        <dbReference type="EMBL" id="QPM75182.1"/>
    </source>
</evidence>
<dbReference type="AlphaFoldDB" id="A0A7T1F9D8"/>
<gene>
    <name evidence="2" type="ORF">ISP08_00070</name>
</gene>
<keyword evidence="1" id="KW-1133">Transmembrane helix</keyword>
<protein>
    <submittedName>
        <fullName evidence="2">DUF2232 domain-containing protein</fullName>
    </submittedName>
</protein>
<dbReference type="KEGG" id="sllo:ISP08_00070"/>